<comment type="caution">
    <text evidence="2">The sequence shown here is derived from an EMBL/GenBank/DDBJ whole genome shotgun (WGS) entry which is preliminary data.</text>
</comment>
<reference evidence="2 3" key="1">
    <citation type="submission" date="2020-09" db="EMBL/GenBank/DDBJ databases">
        <title>Echinicola sp. CAU 1574 isolated from sand of Sido Beach.</title>
        <authorList>
            <person name="Kim W."/>
        </authorList>
    </citation>
    <scope>NUCLEOTIDE SEQUENCE [LARGE SCALE GENOMIC DNA]</scope>
    <source>
        <strain evidence="2 3">CAU 1574</strain>
    </source>
</reference>
<dbReference type="PROSITE" id="PS51257">
    <property type="entry name" value="PROKAR_LIPOPROTEIN"/>
    <property type="match status" value="1"/>
</dbReference>
<accession>A0ABR9AN85</accession>
<evidence type="ECO:0000313" key="3">
    <source>
        <dbReference type="Proteomes" id="UP000647133"/>
    </source>
</evidence>
<feature type="signal peptide" evidence="1">
    <location>
        <begin position="1"/>
        <end position="20"/>
    </location>
</feature>
<feature type="chain" id="PRO_5046307922" description="DUF4382 domain-containing protein" evidence="1">
    <location>
        <begin position="21"/>
        <end position="244"/>
    </location>
</feature>
<dbReference type="RefSeq" id="WP_192010695.1">
    <property type="nucleotide sequence ID" value="NZ_JACYTQ010000004.1"/>
</dbReference>
<protein>
    <recommendedName>
        <fullName evidence="4">DUF4382 domain-containing protein</fullName>
    </recommendedName>
</protein>
<dbReference type="EMBL" id="JACYTQ010000004">
    <property type="protein sequence ID" value="MBD8489812.1"/>
    <property type="molecule type" value="Genomic_DNA"/>
</dbReference>
<dbReference type="Proteomes" id="UP000647133">
    <property type="component" value="Unassembled WGS sequence"/>
</dbReference>
<proteinExistence type="predicted"/>
<name>A0ABR9AN85_9BACT</name>
<evidence type="ECO:0000313" key="2">
    <source>
        <dbReference type="EMBL" id="MBD8489812.1"/>
    </source>
</evidence>
<sequence length="244" mass="26852">MSRTRIFRNLLLAFSTTALVVSCSQNDEMQEVQESEVVLSAKVSTNIPSDADDGSLVFKNVTVTDVSISVKDVKMLLRIAENKSKPISIITPNKGPKFVVPLVTDEHILLSRMGSFLAPNGFYTNLTFDLTKATDLPKSSPMYGKSVMIKADWKGIPSMMYMDLEDKIDIKFNAATEITATQEIVLELYMDQLLMGIDPALVQDGDGDGMIIVGPNGEDGNEVVYDMIEANLEDALKLKNGEFK</sequence>
<evidence type="ECO:0000256" key="1">
    <source>
        <dbReference type="SAM" id="SignalP"/>
    </source>
</evidence>
<evidence type="ECO:0008006" key="4">
    <source>
        <dbReference type="Google" id="ProtNLM"/>
    </source>
</evidence>
<organism evidence="2 3">
    <name type="scientific">Echinicola arenosa</name>
    <dbReference type="NCBI Taxonomy" id="2774144"/>
    <lineage>
        <taxon>Bacteria</taxon>
        <taxon>Pseudomonadati</taxon>
        <taxon>Bacteroidota</taxon>
        <taxon>Cytophagia</taxon>
        <taxon>Cytophagales</taxon>
        <taxon>Cyclobacteriaceae</taxon>
        <taxon>Echinicola</taxon>
    </lineage>
</organism>
<gene>
    <name evidence="2" type="ORF">IFO69_13725</name>
</gene>
<keyword evidence="1" id="KW-0732">Signal</keyword>
<keyword evidence="3" id="KW-1185">Reference proteome</keyword>